<protein>
    <submittedName>
        <fullName evidence="2">Uncharacterized protein</fullName>
    </submittedName>
</protein>
<name>A0ABR3IXG0_9AGAR</name>
<evidence type="ECO:0000256" key="1">
    <source>
        <dbReference type="SAM" id="MobiDB-lite"/>
    </source>
</evidence>
<feature type="region of interest" description="Disordered" evidence="1">
    <location>
        <begin position="135"/>
        <end position="157"/>
    </location>
</feature>
<evidence type="ECO:0000313" key="3">
    <source>
        <dbReference type="Proteomes" id="UP001556367"/>
    </source>
</evidence>
<gene>
    <name evidence="2" type="ORF">HGRIS_010645</name>
</gene>
<dbReference type="EMBL" id="JASNQZ010000014">
    <property type="protein sequence ID" value="KAL0948022.1"/>
    <property type="molecule type" value="Genomic_DNA"/>
</dbReference>
<accession>A0ABR3IXG0</accession>
<reference evidence="3" key="1">
    <citation type="submission" date="2024-06" db="EMBL/GenBank/DDBJ databases">
        <title>Multi-omics analyses provide insights into the biosynthesis of the anticancer antibiotic pleurotin in Hohenbuehelia grisea.</title>
        <authorList>
            <person name="Weaver J.A."/>
            <person name="Alberti F."/>
        </authorList>
    </citation>
    <scope>NUCLEOTIDE SEQUENCE [LARGE SCALE GENOMIC DNA]</scope>
    <source>
        <strain evidence="3">T-177</strain>
    </source>
</reference>
<organism evidence="2 3">
    <name type="scientific">Hohenbuehelia grisea</name>
    <dbReference type="NCBI Taxonomy" id="104357"/>
    <lineage>
        <taxon>Eukaryota</taxon>
        <taxon>Fungi</taxon>
        <taxon>Dikarya</taxon>
        <taxon>Basidiomycota</taxon>
        <taxon>Agaricomycotina</taxon>
        <taxon>Agaricomycetes</taxon>
        <taxon>Agaricomycetidae</taxon>
        <taxon>Agaricales</taxon>
        <taxon>Pleurotineae</taxon>
        <taxon>Pleurotaceae</taxon>
        <taxon>Hohenbuehelia</taxon>
    </lineage>
</organism>
<proteinExistence type="predicted"/>
<feature type="compositionally biased region" description="Low complexity" evidence="1">
    <location>
        <begin position="139"/>
        <end position="151"/>
    </location>
</feature>
<comment type="caution">
    <text evidence="2">The sequence shown here is derived from an EMBL/GenBank/DDBJ whole genome shotgun (WGS) entry which is preliminary data.</text>
</comment>
<sequence>MSFNTTVNSSSPLINYWPRSAWNEIPRPNDASGSQHITTSLPAALFFTWRGSGIWVYGRSENLSRVIVDGSDNETSFVGPAGNDSGLIFAASNLDPSSTHSLSLANNGGPDAPLIFDYLLFETSLGAGPPKISINLDDSPGSNSSSSGISPVNFKGA</sequence>
<evidence type="ECO:0000313" key="2">
    <source>
        <dbReference type="EMBL" id="KAL0948022.1"/>
    </source>
</evidence>
<dbReference type="Proteomes" id="UP001556367">
    <property type="component" value="Unassembled WGS sequence"/>
</dbReference>
<keyword evidence="3" id="KW-1185">Reference proteome</keyword>